<feature type="compositionally biased region" description="Basic and acidic residues" evidence="1">
    <location>
        <begin position="200"/>
        <end position="216"/>
    </location>
</feature>
<dbReference type="Gene3D" id="3.10.10.10">
    <property type="entry name" value="HIV Type 1 Reverse Transcriptase, subunit A, domain 1"/>
    <property type="match status" value="1"/>
</dbReference>
<dbReference type="AlphaFoldDB" id="A0A388LCN2"/>
<dbReference type="InterPro" id="IPR043502">
    <property type="entry name" value="DNA/RNA_pol_sf"/>
</dbReference>
<evidence type="ECO:0000256" key="1">
    <source>
        <dbReference type="SAM" id="MobiDB-lite"/>
    </source>
</evidence>
<dbReference type="SUPFAM" id="SSF56672">
    <property type="entry name" value="DNA/RNA polymerases"/>
    <property type="match status" value="1"/>
</dbReference>
<feature type="region of interest" description="Disordered" evidence="1">
    <location>
        <begin position="1"/>
        <end position="33"/>
    </location>
</feature>
<dbReference type="Gene3D" id="3.30.70.270">
    <property type="match status" value="1"/>
</dbReference>
<dbReference type="EMBL" id="BFEA01000336">
    <property type="protein sequence ID" value="GBG80077.1"/>
    <property type="molecule type" value="Genomic_DNA"/>
</dbReference>
<feature type="compositionally biased region" description="Basic and acidic residues" evidence="1">
    <location>
        <begin position="159"/>
        <end position="174"/>
    </location>
</feature>
<feature type="region of interest" description="Disordered" evidence="1">
    <location>
        <begin position="102"/>
        <end position="280"/>
    </location>
</feature>
<evidence type="ECO:0000313" key="3">
    <source>
        <dbReference type="Proteomes" id="UP000265515"/>
    </source>
</evidence>
<dbReference type="PANTHER" id="PTHR15503:SF45">
    <property type="entry name" value="RNA-DIRECTED DNA POLYMERASE HOMOLOG"/>
    <property type="match status" value="1"/>
</dbReference>
<dbReference type="Gene3D" id="2.40.70.10">
    <property type="entry name" value="Acid Proteases"/>
    <property type="match status" value="1"/>
</dbReference>
<dbReference type="Pfam" id="PF13650">
    <property type="entry name" value="Asp_protease_2"/>
    <property type="match status" value="1"/>
</dbReference>
<dbReference type="SUPFAM" id="SSF50630">
    <property type="entry name" value="Acid proteases"/>
    <property type="match status" value="1"/>
</dbReference>
<feature type="compositionally biased region" description="Basic and acidic residues" evidence="1">
    <location>
        <begin position="131"/>
        <end position="147"/>
    </location>
</feature>
<dbReference type="Gramene" id="GBG80077">
    <property type="protein sequence ID" value="GBG80077"/>
    <property type="gene ID" value="CBR_g30444"/>
</dbReference>
<gene>
    <name evidence="2" type="ORF">CBR_g30444</name>
</gene>
<evidence type="ECO:0000313" key="2">
    <source>
        <dbReference type="EMBL" id="GBG80077.1"/>
    </source>
</evidence>
<dbReference type="InterPro" id="IPR043128">
    <property type="entry name" value="Rev_trsase/Diguanyl_cyclase"/>
</dbReference>
<reference evidence="2 3" key="1">
    <citation type="journal article" date="2018" name="Cell">
        <title>The Chara Genome: Secondary Complexity and Implications for Plant Terrestrialization.</title>
        <authorList>
            <person name="Nishiyama T."/>
            <person name="Sakayama H."/>
            <person name="Vries J.D."/>
            <person name="Buschmann H."/>
            <person name="Saint-Marcoux D."/>
            <person name="Ullrich K.K."/>
            <person name="Haas F.B."/>
            <person name="Vanderstraeten L."/>
            <person name="Becker D."/>
            <person name="Lang D."/>
            <person name="Vosolsobe S."/>
            <person name="Rombauts S."/>
            <person name="Wilhelmsson P.K.I."/>
            <person name="Janitza P."/>
            <person name="Kern R."/>
            <person name="Heyl A."/>
            <person name="Rumpler F."/>
            <person name="Villalobos L.I.A.C."/>
            <person name="Clay J.M."/>
            <person name="Skokan R."/>
            <person name="Toyoda A."/>
            <person name="Suzuki Y."/>
            <person name="Kagoshima H."/>
            <person name="Schijlen E."/>
            <person name="Tajeshwar N."/>
            <person name="Catarino B."/>
            <person name="Hetherington A.J."/>
            <person name="Saltykova A."/>
            <person name="Bonnot C."/>
            <person name="Breuninger H."/>
            <person name="Symeonidi A."/>
            <person name="Radhakrishnan G.V."/>
            <person name="Van Nieuwerburgh F."/>
            <person name="Deforce D."/>
            <person name="Chang C."/>
            <person name="Karol K.G."/>
            <person name="Hedrich R."/>
            <person name="Ulvskov P."/>
            <person name="Glockner G."/>
            <person name="Delwiche C.F."/>
            <person name="Petrasek J."/>
            <person name="Van de Peer Y."/>
            <person name="Friml J."/>
            <person name="Beilby M."/>
            <person name="Dolan L."/>
            <person name="Kohara Y."/>
            <person name="Sugano S."/>
            <person name="Fujiyama A."/>
            <person name="Delaux P.-M."/>
            <person name="Quint M."/>
            <person name="TheiBen G."/>
            <person name="Hagemann M."/>
            <person name="Harholt J."/>
            <person name="Dunand C."/>
            <person name="Zachgo S."/>
            <person name="Langdale J."/>
            <person name="Maumus F."/>
            <person name="Straeten D.V.D."/>
            <person name="Gould S.B."/>
            <person name="Rensing S.A."/>
        </authorList>
    </citation>
    <scope>NUCLEOTIDE SEQUENCE [LARGE SCALE GENOMIC DNA]</scope>
    <source>
        <strain evidence="2 3">S276</strain>
    </source>
</reference>
<keyword evidence="3" id="KW-1185">Reference proteome</keyword>
<comment type="caution">
    <text evidence="2">The sequence shown here is derived from an EMBL/GenBank/DDBJ whole genome shotgun (WGS) entry which is preliminary data.</text>
</comment>
<evidence type="ECO:0008006" key="4">
    <source>
        <dbReference type="Google" id="ProtNLM"/>
    </source>
</evidence>
<name>A0A388LCN2_CHABU</name>
<feature type="region of interest" description="Disordered" evidence="1">
    <location>
        <begin position="961"/>
        <end position="1117"/>
    </location>
</feature>
<dbReference type="PANTHER" id="PTHR15503">
    <property type="entry name" value="LDOC1 RELATED"/>
    <property type="match status" value="1"/>
</dbReference>
<dbReference type="CDD" id="cd01647">
    <property type="entry name" value="RT_LTR"/>
    <property type="match status" value="1"/>
</dbReference>
<dbReference type="CDD" id="cd00303">
    <property type="entry name" value="retropepsin_like"/>
    <property type="match status" value="1"/>
</dbReference>
<organism evidence="2 3">
    <name type="scientific">Chara braunii</name>
    <name type="common">Braun's stonewort</name>
    <dbReference type="NCBI Taxonomy" id="69332"/>
    <lineage>
        <taxon>Eukaryota</taxon>
        <taxon>Viridiplantae</taxon>
        <taxon>Streptophyta</taxon>
        <taxon>Charophyceae</taxon>
        <taxon>Charales</taxon>
        <taxon>Characeae</taxon>
        <taxon>Chara</taxon>
    </lineage>
</organism>
<protein>
    <recommendedName>
        <fullName evidence="4">Reverse transcriptase domain-containing protein</fullName>
    </recommendedName>
</protein>
<feature type="compositionally biased region" description="Polar residues" evidence="1">
    <location>
        <begin position="1095"/>
        <end position="1110"/>
    </location>
</feature>
<proteinExistence type="predicted"/>
<feature type="compositionally biased region" description="Basic and acidic residues" evidence="1">
    <location>
        <begin position="1043"/>
        <end position="1052"/>
    </location>
</feature>
<accession>A0A388LCN2</accession>
<dbReference type="OrthoDB" id="5588148at2759"/>
<feature type="compositionally biased region" description="Basic and acidic residues" evidence="1">
    <location>
        <begin position="183"/>
        <end position="192"/>
    </location>
</feature>
<dbReference type="InterPro" id="IPR021109">
    <property type="entry name" value="Peptidase_aspartic_dom_sf"/>
</dbReference>
<dbReference type="InterPro" id="IPR032567">
    <property type="entry name" value="RTL1-rel"/>
</dbReference>
<feature type="compositionally biased region" description="Basic and acidic residues" evidence="1">
    <location>
        <begin position="12"/>
        <end position="28"/>
    </location>
</feature>
<dbReference type="Proteomes" id="UP000265515">
    <property type="component" value="Unassembled WGS sequence"/>
</dbReference>
<sequence>MGSLKKSARSRMVAEDGRSSRGGGKDESLDGSSKAVTGTAGLGSLHSIEGICDYCGEVCDSTCDELNAISCSFEGCTNPGVYHQICVETYLRSIRLDNHTAWSERRRKKKRGGGGGRRRPTKETTTTTKTEQTKQRRQREDKEEEERRRRRSSSSYERQPNKQNKDNDAAAEERGGEEEEEERGEKKEEEGGRMGIGGRGEGRPPHRERDKYDDFTTSKTANNDQNKKKKYDDVGAVVQALRRARGGGGEEEEERGGGGGRRLHCLHNEDEDDDQKKQRQMPVLSSLPWGLLVAAPTKVMKMAATIASARTSCGMRGAAHVRSAAHRDAPQSHEDATRALNSRVLDLEQAVPGPDAGESNNAPYNRQLEQRVDHVVAMLGDISTFAAPTTISNQLDTLKTEVQQLQSTNTDGNNPKQYKMPTFQLEKFDDYTHQDPVLWWEAFTTQLRILLVAKHAYMGALFMNSKGGSGEATPPPTPSDSTALLAASYTSGEDANVASSRYTYEDYAVHLVPPLDQPLHVQQSTACTVSSRSTTNSAASPQSIARDLTSWSRLEELDPLTFTDFQSMPIPPTGRLPKPHCNVLMAQLRDYLHTAVPTPLMDVGVEVVDLHAYIAKIDREFKTQRYDDIDAPLLYIRIQIGEATCNALIDCGASCNYISQDFMVRAGLGPRVRRKSQPTQVTLADGHTHKSIDRCIDDVPVNFASHASEAVSFDILDTKFDMILGMSWLQSEDYPVNFYYRTVHIHDWNGVLVPCTVPLPHPSISCHMVSAESMRASIIRDDIEEMGVCFLHPLPPHDASSTDSSSDPHITELLDAYCDVFEGPHGAVADRPIRHEIILEDVAVPPCGCIYRMSEEELSVLRAQLDDLLEKGWIRPSSSPYSAPVLFVRKKNKDLRLCIDYRKFNAQTIRNAGPLPRIDDLFERLGGAQFFSKLDLKSGYHQLKIRQEDRYKTLAPIWARCSSRPTDDDEGGRSQRGRRRRTADFETTTDDDGGGRRAADKDDDGGLSTRTTTTKEGGRLPARTTTTKEGGGTTTNHDEDDEGGRRADEGGRRSWQRQCQHSAAGGSGGRPLPRVVMLPAVLAPPRETRRASRNGRCSCQGRSGGHTLTISRDGPSY</sequence>
<feature type="compositionally biased region" description="Basic residues" evidence="1">
    <location>
        <begin position="105"/>
        <end position="120"/>
    </location>
</feature>